<proteinExistence type="predicted"/>
<keyword evidence="4" id="KW-1185">Reference proteome</keyword>
<evidence type="ECO:0000259" key="2">
    <source>
        <dbReference type="Pfam" id="PF11396"/>
    </source>
</evidence>
<dbReference type="InterPro" id="IPR021533">
    <property type="entry name" value="PepSY-like"/>
</dbReference>
<dbReference type="RefSeq" id="WP_168742472.1">
    <property type="nucleotide sequence ID" value="NZ_JABAHZ010000009.1"/>
</dbReference>
<reference evidence="3 4" key="1">
    <citation type="submission" date="2020-04" db="EMBL/GenBank/DDBJ databases">
        <authorList>
            <person name="Yin C."/>
        </authorList>
    </citation>
    <scope>NUCLEOTIDE SEQUENCE [LARGE SCALE GENOMIC DNA]</scope>
    <source>
        <strain evidence="3 4">Ak56</strain>
    </source>
</reference>
<comment type="caution">
    <text evidence="3">The sequence shown here is derived from an EMBL/GenBank/DDBJ whole genome shotgun (WGS) entry which is preliminary data.</text>
</comment>
<sequence>MKHYLMFGCLLLSMPAFAQKISESKVPAAVKAAFSSKFPAATGVKWEMEQKNYEAGFKENHQHISAVFDTKGTWMETETPIPATDLPEAARKYIARHYKGIRMKETARIEKADGTVNYEAEISGKDIIFDSKGTLL</sequence>
<evidence type="ECO:0000313" key="4">
    <source>
        <dbReference type="Proteomes" id="UP000552864"/>
    </source>
</evidence>
<feature type="domain" description="Putative beta-lactamase-inhibitor-like PepSY-like" evidence="2">
    <location>
        <begin position="52"/>
        <end position="136"/>
    </location>
</feature>
<dbReference type="SUPFAM" id="SSF160574">
    <property type="entry name" value="BT0923-like"/>
    <property type="match status" value="1"/>
</dbReference>
<dbReference type="Proteomes" id="UP000552864">
    <property type="component" value="Unassembled WGS sequence"/>
</dbReference>
<evidence type="ECO:0000313" key="3">
    <source>
        <dbReference type="EMBL" id="NLR82426.1"/>
    </source>
</evidence>
<feature type="signal peptide" evidence="1">
    <location>
        <begin position="1"/>
        <end position="18"/>
    </location>
</feature>
<gene>
    <name evidence="3" type="ORF">HGH91_27665</name>
</gene>
<accession>A0A847SVZ1</accession>
<organism evidence="3 4">
    <name type="scientific">Chitinophaga eiseniae</name>
    <dbReference type="NCBI Taxonomy" id="634771"/>
    <lineage>
        <taxon>Bacteria</taxon>
        <taxon>Pseudomonadati</taxon>
        <taxon>Bacteroidota</taxon>
        <taxon>Chitinophagia</taxon>
        <taxon>Chitinophagales</taxon>
        <taxon>Chitinophagaceae</taxon>
        <taxon>Chitinophaga</taxon>
    </lineage>
</organism>
<protein>
    <recommendedName>
        <fullName evidence="2">Putative beta-lactamase-inhibitor-like PepSY-like domain-containing protein</fullName>
    </recommendedName>
</protein>
<dbReference type="Gene3D" id="3.10.450.360">
    <property type="match status" value="1"/>
</dbReference>
<name>A0A847SVZ1_9BACT</name>
<dbReference type="AlphaFoldDB" id="A0A847SVZ1"/>
<keyword evidence="1" id="KW-0732">Signal</keyword>
<dbReference type="EMBL" id="JABAHZ010000009">
    <property type="protein sequence ID" value="NLR82426.1"/>
    <property type="molecule type" value="Genomic_DNA"/>
</dbReference>
<feature type="chain" id="PRO_5032766450" description="Putative beta-lactamase-inhibitor-like PepSY-like domain-containing protein" evidence="1">
    <location>
        <begin position="19"/>
        <end position="136"/>
    </location>
</feature>
<dbReference type="Pfam" id="PF11396">
    <property type="entry name" value="PepSY_like"/>
    <property type="match status" value="1"/>
</dbReference>
<evidence type="ECO:0000256" key="1">
    <source>
        <dbReference type="SAM" id="SignalP"/>
    </source>
</evidence>